<name>A0A1W1CDW5_9ZZZZ</name>
<evidence type="ECO:0000256" key="1">
    <source>
        <dbReference type="ARBA" id="ARBA00004141"/>
    </source>
</evidence>
<proteinExistence type="predicted"/>
<reference evidence="7" key="1">
    <citation type="submission" date="2016-10" db="EMBL/GenBank/DDBJ databases">
        <authorList>
            <person name="de Groot N.N."/>
        </authorList>
    </citation>
    <scope>NUCLEOTIDE SEQUENCE</scope>
</reference>
<protein>
    <recommendedName>
        <fullName evidence="6">GtrA/DPMS transmembrane domain-containing protein</fullName>
    </recommendedName>
</protein>
<evidence type="ECO:0000313" key="7">
    <source>
        <dbReference type="EMBL" id="SFV64028.1"/>
    </source>
</evidence>
<evidence type="ECO:0000259" key="6">
    <source>
        <dbReference type="Pfam" id="PF04138"/>
    </source>
</evidence>
<comment type="subcellular location">
    <subcellularLocation>
        <location evidence="1">Membrane</location>
        <topology evidence="1">Multi-pass membrane protein</topology>
    </subcellularLocation>
</comment>
<dbReference type="GO" id="GO:0000271">
    <property type="term" value="P:polysaccharide biosynthetic process"/>
    <property type="evidence" value="ECO:0007669"/>
    <property type="project" value="InterPro"/>
</dbReference>
<dbReference type="GO" id="GO:0016020">
    <property type="term" value="C:membrane"/>
    <property type="evidence" value="ECO:0007669"/>
    <property type="project" value="UniProtKB-SubCell"/>
</dbReference>
<evidence type="ECO:0000256" key="2">
    <source>
        <dbReference type="ARBA" id="ARBA00022692"/>
    </source>
</evidence>
<dbReference type="EMBL" id="FPHG01000064">
    <property type="protein sequence ID" value="SFV64028.1"/>
    <property type="molecule type" value="Genomic_DNA"/>
</dbReference>
<dbReference type="AlphaFoldDB" id="A0A1W1CDW5"/>
<accession>A0A1W1CDW5</accession>
<dbReference type="InterPro" id="IPR007267">
    <property type="entry name" value="GtrA_DPMS_TM"/>
</dbReference>
<feature type="transmembrane region" description="Helical" evidence="5">
    <location>
        <begin position="72"/>
        <end position="89"/>
    </location>
</feature>
<dbReference type="Pfam" id="PF04138">
    <property type="entry name" value="GtrA_DPMS_TM"/>
    <property type="match status" value="1"/>
</dbReference>
<gene>
    <name evidence="7" type="ORF">MNB_SV-9-244</name>
</gene>
<evidence type="ECO:0000256" key="4">
    <source>
        <dbReference type="ARBA" id="ARBA00023136"/>
    </source>
</evidence>
<evidence type="ECO:0000256" key="3">
    <source>
        <dbReference type="ARBA" id="ARBA00022989"/>
    </source>
</evidence>
<sequence length="136" mass="15978">MIVIKYALFAIISTMFNISFQYMSNYFYNDIGALYVAIFIGTIAGLIPKYILDKRYIFYHKTESKRDDVKKFGLYTLMSVFTTIIFWSVEIGFDFIFDNNNAKYLGAIIGLSIGYIVKYFLDKKYVFIEFVEKDNI</sequence>
<dbReference type="NCBIfam" id="NF037976">
    <property type="entry name" value="gtrA_1"/>
    <property type="match status" value="1"/>
</dbReference>
<keyword evidence="2 5" id="KW-0812">Transmembrane</keyword>
<keyword evidence="4 5" id="KW-0472">Membrane</keyword>
<evidence type="ECO:0000256" key="5">
    <source>
        <dbReference type="SAM" id="Phobius"/>
    </source>
</evidence>
<organism evidence="7">
    <name type="scientific">hydrothermal vent metagenome</name>
    <dbReference type="NCBI Taxonomy" id="652676"/>
    <lineage>
        <taxon>unclassified sequences</taxon>
        <taxon>metagenomes</taxon>
        <taxon>ecological metagenomes</taxon>
    </lineage>
</organism>
<keyword evidence="3 5" id="KW-1133">Transmembrane helix</keyword>
<feature type="transmembrane region" description="Helical" evidence="5">
    <location>
        <begin position="101"/>
        <end position="121"/>
    </location>
</feature>
<feature type="transmembrane region" description="Helical" evidence="5">
    <location>
        <begin position="34"/>
        <end position="52"/>
    </location>
</feature>
<feature type="transmembrane region" description="Helical" evidence="5">
    <location>
        <begin position="7"/>
        <end position="28"/>
    </location>
</feature>
<feature type="domain" description="GtrA/DPMS transmembrane" evidence="6">
    <location>
        <begin position="5"/>
        <end position="127"/>
    </location>
</feature>